<dbReference type="Proteomes" id="UP000233597">
    <property type="component" value="Unassembled WGS sequence"/>
</dbReference>
<sequence length="122" mass="13715">MQMTDLMNYQWDGILDLKGFATHDDHCNITCIHCDHCAKLYLGPLLIKHGPKFAMGPYLKNLRCSQCGKRGASPRSTSNIPGNEQKPFFCPISHKSIYDCIKGACKRGCKRPLLPEMGDFKP</sequence>
<evidence type="ECO:0000313" key="2">
    <source>
        <dbReference type="Proteomes" id="UP000233597"/>
    </source>
</evidence>
<name>A0A2N3KUX8_9PROT</name>
<reference evidence="1 2" key="1">
    <citation type="submission" date="2017-09" db="EMBL/GenBank/DDBJ databases">
        <title>Biodiversity and function of Thalassospira species in the particle-attached aromatic-hydrocarbon-degrading consortia from the surface seawater of the South China Sea.</title>
        <authorList>
            <person name="Dong C."/>
            <person name="Liu R."/>
            <person name="Shao Z."/>
        </authorList>
    </citation>
    <scope>NUCLEOTIDE SEQUENCE [LARGE SCALE GENOMIC DNA]</scope>
    <source>
        <strain evidence="1 2">CSC1P2</strain>
    </source>
</reference>
<dbReference type="EMBL" id="NWTK01000005">
    <property type="protein sequence ID" value="PKR54391.1"/>
    <property type="molecule type" value="Genomic_DNA"/>
</dbReference>
<protein>
    <submittedName>
        <fullName evidence="1">Uncharacterized protein</fullName>
    </submittedName>
</protein>
<organism evidence="1 2">
    <name type="scientific">Thalassospira marina</name>
    <dbReference type="NCBI Taxonomy" id="2048283"/>
    <lineage>
        <taxon>Bacteria</taxon>
        <taxon>Pseudomonadati</taxon>
        <taxon>Pseudomonadota</taxon>
        <taxon>Alphaproteobacteria</taxon>
        <taxon>Rhodospirillales</taxon>
        <taxon>Thalassospiraceae</taxon>
        <taxon>Thalassospira</taxon>
    </lineage>
</organism>
<evidence type="ECO:0000313" key="1">
    <source>
        <dbReference type="EMBL" id="PKR54391.1"/>
    </source>
</evidence>
<gene>
    <name evidence="1" type="ORF">COO20_09685</name>
</gene>
<dbReference type="AlphaFoldDB" id="A0A2N3KUX8"/>
<proteinExistence type="predicted"/>
<comment type="caution">
    <text evidence="1">The sequence shown here is derived from an EMBL/GenBank/DDBJ whole genome shotgun (WGS) entry which is preliminary data.</text>
</comment>
<accession>A0A2N3KUX8</accession>